<organism evidence="1">
    <name type="scientific">mine drainage metagenome</name>
    <dbReference type="NCBI Taxonomy" id="410659"/>
    <lineage>
        <taxon>unclassified sequences</taxon>
        <taxon>metagenomes</taxon>
        <taxon>ecological metagenomes</taxon>
    </lineage>
</organism>
<comment type="caution">
    <text evidence="1">The sequence shown here is derived from an EMBL/GenBank/DDBJ whole genome shotgun (WGS) entry which is preliminary data.</text>
</comment>
<proteinExistence type="predicted"/>
<protein>
    <submittedName>
        <fullName evidence="1">Uncharacterized protein</fullName>
    </submittedName>
</protein>
<name>A0A1J5SKD4_9ZZZZ</name>
<sequence>MTSAIEWTALRRDGAVGTLAGALRCRLPEEGVRLGALSEHLRAACFLCSAPSAGRGGWTPASSVKLSAMVRHRLGPVWPDIGEGEAEFRPGVVETLETLSSIGDMVHLEQGRWLPAAPRAYSMGGGLALVVGGGPRECLPAPVAAAVRVLGRARVVDVSACGELDMDDASEWIGGPSEGLEAWTTDFLAAATSMFAHAPEDMGQLEAYLPPRWVPQDEVPAAESGVRLSRVRGRGFGGPQFSYLVADFAKGRMRRLRSVSSADARRLRYGLDLKAGTTAKAFAVVGEGLVELKLTRLLPEPESRALLLGWRVLNAPKDSLRTHVFPAEVMPLVRLALEGLGIRIVTRQGARGGNR</sequence>
<dbReference type="EMBL" id="MLJW01000094">
    <property type="protein sequence ID" value="OIR00558.1"/>
    <property type="molecule type" value="Genomic_DNA"/>
</dbReference>
<reference evidence="1" key="1">
    <citation type="submission" date="2016-10" db="EMBL/GenBank/DDBJ databases">
        <title>Sequence of Gallionella enrichment culture.</title>
        <authorList>
            <person name="Poehlein A."/>
            <person name="Muehling M."/>
            <person name="Daniel R."/>
        </authorList>
    </citation>
    <scope>NUCLEOTIDE SEQUENCE</scope>
</reference>
<accession>A0A1J5SKD4</accession>
<evidence type="ECO:0000313" key="1">
    <source>
        <dbReference type="EMBL" id="OIR00558.1"/>
    </source>
</evidence>
<gene>
    <name evidence="1" type="ORF">GALL_174310</name>
</gene>
<dbReference type="AlphaFoldDB" id="A0A1J5SKD4"/>